<evidence type="ECO:0000259" key="3">
    <source>
        <dbReference type="Pfam" id="PF00905"/>
    </source>
</evidence>
<feature type="transmembrane region" description="Helical" evidence="2">
    <location>
        <begin position="37"/>
        <end position="54"/>
    </location>
</feature>
<dbReference type="eggNOG" id="COG0768">
    <property type="taxonomic scope" value="Bacteria"/>
</dbReference>
<dbReference type="STRING" id="897.B2D07_07140"/>
<dbReference type="GO" id="GO:0071972">
    <property type="term" value="F:peptidoglycan L,D-transpeptidase activity"/>
    <property type="evidence" value="ECO:0007669"/>
    <property type="project" value="TreeGrafter"/>
</dbReference>
<dbReference type="GO" id="GO:0008658">
    <property type="term" value="F:penicillin binding"/>
    <property type="evidence" value="ECO:0007669"/>
    <property type="project" value="InterPro"/>
</dbReference>
<keyword evidence="5" id="KW-1185">Reference proteome</keyword>
<keyword evidence="2" id="KW-0812">Transmembrane</keyword>
<dbReference type="GO" id="GO:0005886">
    <property type="term" value="C:plasma membrane"/>
    <property type="evidence" value="ECO:0007669"/>
    <property type="project" value="TreeGrafter"/>
</dbReference>
<name>S7TDU7_DESML</name>
<feature type="domain" description="Penicillin-binding protein transpeptidase" evidence="3">
    <location>
        <begin position="219"/>
        <end position="509"/>
    </location>
</feature>
<organism evidence="4 5">
    <name type="scientific">Desulfococcus multivorans DSM 2059</name>
    <dbReference type="NCBI Taxonomy" id="1121405"/>
    <lineage>
        <taxon>Bacteria</taxon>
        <taxon>Pseudomonadati</taxon>
        <taxon>Thermodesulfobacteriota</taxon>
        <taxon>Desulfobacteria</taxon>
        <taxon>Desulfobacterales</taxon>
        <taxon>Desulfococcaceae</taxon>
        <taxon>Desulfococcus</taxon>
    </lineage>
</organism>
<dbReference type="Proteomes" id="UP000014977">
    <property type="component" value="Unassembled WGS sequence"/>
</dbReference>
<dbReference type="InterPro" id="IPR001460">
    <property type="entry name" value="PCN-bd_Tpept"/>
</dbReference>
<dbReference type="PANTHER" id="PTHR30627:SF2">
    <property type="entry name" value="PEPTIDOGLYCAN D,D-TRANSPEPTIDASE MRDA"/>
    <property type="match status" value="1"/>
</dbReference>
<dbReference type="SUPFAM" id="SSF56601">
    <property type="entry name" value="beta-lactamase/transpeptidase-like"/>
    <property type="match status" value="1"/>
</dbReference>
<keyword evidence="2" id="KW-1133">Transmembrane helix</keyword>
<feature type="region of interest" description="Disordered" evidence="1">
    <location>
        <begin position="79"/>
        <end position="129"/>
    </location>
</feature>
<reference evidence="4 5" key="1">
    <citation type="journal article" date="2013" name="Genome Announc.">
        <title>Draft genome sequences for three mercury-methylating, sulfate-reducing bacteria.</title>
        <authorList>
            <person name="Brown S.D."/>
            <person name="Hurt R.A.Jr."/>
            <person name="Gilmour C.C."/>
            <person name="Elias D.A."/>
        </authorList>
    </citation>
    <scope>NUCLEOTIDE SEQUENCE [LARGE SCALE GENOMIC DNA]</scope>
    <source>
        <strain evidence="4 5">DSM 2059</strain>
    </source>
</reference>
<dbReference type="AlphaFoldDB" id="S7TDU7"/>
<dbReference type="PANTHER" id="PTHR30627">
    <property type="entry name" value="PEPTIDOGLYCAN D,D-TRANSPEPTIDASE"/>
    <property type="match status" value="1"/>
</dbReference>
<proteinExistence type="predicted"/>
<evidence type="ECO:0000256" key="1">
    <source>
        <dbReference type="SAM" id="MobiDB-lite"/>
    </source>
</evidence>
<evidence type="ECO:0000313" key="5">
    <source>
        <dbReference type="Proteomes" id="UP000014977"/>
    </source>
</evidence>
<feature type="compositionally biased region" description="Low complexity" evidence="1">
    <location>
        <begin position="92"/>
        <end position="104"/>
    </location>
</feature>
<dbReference type="InterPro" id="IPR012338">
    <property type="entry name" value="Beta-lactam/transpept-like"/>
</dbReference>
<dbReference type="EMBL" id="ATHJ01000110">
    <property type="protein sequence ID" value="EPR34856.1"/>
    <property type="molecule type" value="Genomic_DNA"/>
</dbReference>
<evidence type="ECO:0000256" key="2">
    <source>
        <dbReference type="SAM" id="Phobius"/>
    </source>
</evidence>
<comment type="caution">
    <text evidence="4">The sequence shown here is derived from an EMBL/GenBank/DDBJ whole genome shotgun (WGS) entry which is preliminary data.</text>
</comment>
<keyword evidence="2" id="KW-0472">Membrane</keyword>
<accession>S7TDU7</accession>
<protein>
    <submittedName>
        <fullName evidence="4">Penicillin-binding protein transpeptidase</fullName>
    </submittedName>
</protein>
<dbReference type="InterPro" id="IPR050515">
    <property type="entry name" value="Beta-lactam/transpept"/>
</dbReference>
<dbReference type="Pfam" id="PF00905">
    <property type="entry name" value="Transpeptidase"/>
    <property type="match status" value="1"/>
</dbReference>
<dbReference type="Gene3D" id="3.40.710.10">
    <property type="entry name" value="DD-peptidase/beta-lactamase superfamily"/>
    <property type="match status" value="1"/>
</dbReference>
<evidence type="ECO:0000313" key="4">
    <source>
        <dbReference type="EMBL" id="EPR34856.1"/>
    </source>
</evidence>
<dbReference type="GO" id="GO:0071555">
    <property type="term" value="P:cell wall organization"/>
    <property type="evidence" value="ECO:0007669"/>
    <property type="project" value="TreeGrafter"/>
</dbReference>
<gene>
    <name evidence="4" type="ORF">dsmv_3235</name>
</gene>
<sequence length="530" mass="58495">MIKSRRGSGSFGKRPDWRTYQSGLKRERERKRNGLKVYRYAAAMALLLGFTYFFNGMFPGGARVREDVSIPDSIATTALPEAGKTLDPSPAPVSESAEPSAEGATSNSEMPPPASDFGVTTPLPETGIESGNETAVAVNRNGVDTPEADSLLAPKFVRQVIDKAQIQLIFDRRSFVNLSKNAFDYDFDGRKYQVDTSINTTLQRYMLGQLQRRYAHSIGIVIMEPETGRILSMISHDREDPDNNVCTESLFPAASIFKIITAAAAVEECGLQPDSTVTYSGAKHTLYRSQLNRKNQRHLNHISLRDSFAQSVNPVFGKLGLQYLGKKGLISHAEAFGFNQEIDFELPTAPSPFSVSDEPYNWAEIASGFNRSTLLSPLHGAVIASTMIANQGCLVEPSIVDQITDSSGRVIYKSRPKTLNRALSPKTTLAMRSLMKETVLTGTCRKTFQDISQSPILSRLNIGGKSGSINSRTNEGRRFDWFVGYAEEKEGDRKIVISIVVAHQNFIGTKANMYARMAIEKFFEDVGSRI</sequence>